<evidence type="ECO:0000256" key="3">
    <source>
        <dbReference type="ARBA" id="ARBA00022741"/>
    </source>
</evidence>
<evidence type="ECO:0000256" key="1">
    <source>
        <dbReference type="ARBA" id="ARBA00004651"/>
    </source>
</evidence>
<dbReference type="GO" id="GO:0005886">
    <property type="term" value="C:plasma membrane"/>
    <property type="evidence" value="ECO:0007669"/>
    <property type="project" value="UniProtKB-SubCell"/>
</dbReference>
<evidence type="ECO:0000256" key="5">
    <source>
        <dbReference type="ARBA" id="ARBA00022989"/>
    </source>
</evidence>
<keyword evidence="8" id="KW-1185">Reference proteome</keyword>
<dbReference type="PANTHER" id="PTHR24221:SF654">
    <property type="entry name" value="ATP-BINDING CASSETTE SUB-FAMILY B MEMBER 6"/>
    <property type="match status" value="1"/>
</dbReference>
<gene>
    <name evidence="7" type="ORF">DBX24_07385</name>
</gene>
<dbReference type="Pfam" id="PF00005">
    <property type="entry name" value="ABC_tran"/>
    <property type="match status" value="1"/>
</dbReference>
<dbReference type="PANTHER" id="PTHR24221">
    <property type="entry name" value="ATP-BINDING CASSETTE SUB-FAMILY B"/>
    <property type="match status" value="1"/>
</dbReference>
<dbReference type="SUPFAM" id="SSF52540">
    <property type="entry name" value="P-loop containing nucleoside triphosphate hydrolases"/>
    <property type="match status" value="1"/>
</dbReference>
<dbReference type="Gene3D" id="3.40.50.300">
    <property type="entry name" value="P-loop containing nucleotide triphosphate hydrolases"/>
    <property type="match status" value="1"/>
</dbReference>
<keyword evidence="5" id="KW-1133">Transmembrane helix</keyword>
<dbReference type="PROSITE" id="PS00211">
    <property type="entry name" value="ABC_TRANSPORTER_1"/>
    <property type="match status" value="1"/>
</dbReference>
<dbReference type="OrthoDB" id="9760358at2"/>
<proteinExistence type="predicted"/>
<keyword evidence="3" id="KW-0547">Nucleotide-binding</keyword>
<dbReference type="PROSITE" id="PS50929">
    <property type="entry name" value="ABC_TM1F"/>
    <property type="match status" value="1"/>
</dbReference>
<protein>
    <submittedName>
        <fullName evidence="7">ATP-binding cassette domain-containing protein</fullName>
    </submittedName>
</protein>
<dbReference type="GO" id="GO:0140359">
    <property type="term" value="F:ABC-type transporter activity"/>
    <property type="evidence" value="ECO:0007669"/>
    <property type="project" value="InterPro"/>
</dbReference>
<dbReference type="Pfam" id="PF00664">
    <property type="entry name" value="ABC_membrane"/>
    <property type="match status" value="1"/>
</dbReference>
<dbReference type="EMBL" id="CP029149">
    <property type="protein sequence ID" value="QHN65715.1"/>
    <property type="molecule type" value="Genomic_DNA"/>
</dbReference>
<dbReference type="RefSeq" id="WP_120489280.1">
    <property type="nucleotide sequence ID" value="NZ_CP029149.1"/>
</dbReference>
<dbReference type="InterPro" id="IPR011527">
    <property type="entry name" value="ABC1_TM_dom"/>
</dbReference>
<organism evidence="7 8">
    <name type="scientific">Bergeyella cardium</name>
    <dbReference type="NCBI Taxonomy" id="1585976"/>
    <lineage>
        <taxon>Bacteria</taxon>
        <taxon>Pseudomonadati</taxon>
        <taxon>Bacteroidota</taxon>
        <taxon>Flavobacteriia</taxon>
        <taxon>Flavobacteriales</taxon>
        <taxon>Weeksellaceae</taxon>
        <taxon>Bergeyella</taxon>
    </lineage>
</organism>
<evidence type="ECO:0000256" key="6">
    <source>
        <dbReference type="ARBA" id="ARBA00023136"/>
    </source>
</evidence>
<evidence type="ECO:0000313" key="8">
    <source>
        <dbReference type="Proteomes" id="UP000464318"/>
    </source>
</evidence>
<dbReference type="InterPro" id="IPR036640">
    <property type="entry name" value="ABC1_TM_sf"/>
</dbReference>
<dbReference type="GO" id="GO:0016887">
    <property type="term" value="F:ATP hydrolysis activity"/>
    <property type="evidence" value="ECO:0007669"/>
    <property type="project" value="InterPro"/>
</dbReference>
<dbReference type="InterPro" id="IPR003439">
    <property type="entry name" value="ABC_transporter-like_ATP-bd"/>
</dbReference>
<dbReference type="KEGG" id="bcad:DBX24_07385"/>
<sequence length="597" mass="67587">MSKNDGFKRHSIVGYFRYFKNILGWHIYSFIILNAFVGILDGIGLTMFIPLLSAATDSSNANESLGQLQLVIDFIKSLGISFTVVNMLLLMIFLFTAKGVINYLKTAYIAKVNVLTTRKLRFTLVDSLEKLSYEGFTTMSVGRIQNHIFGEAGRLITAMTMFLNSIQFATMLLTYLALAAVSNWQFAIMVAIGGYVTDFIYKYINSLIRKYSRKIVNLGNNFNEILIQAINNFKYLKATNSSKEYNHRLRDNIIDNDEYNLRIAKLEAIMVNAREPMIIMIIALVIIIQIKIFNGDLASILVSLLLFYRALGYLVNLQGAWAGFVRNSTAIESIDTIIKEFKENEEPQNSTPIHKIEDIQVKDLEITFGNTPVLKGLNMNIPPKTSIAFVGESGAGKTTLANVICGLQIPHRGEVIVENKSLYTSNLNSYRSKIGYITQEPVIFNDTLFNNVTFWAEKTPQTLEKFYKVMDMVSMKDFVENLEYKEDSTLGNNGVLVSGGQKQRISIARELYKDVELLIMDEATSALDSETEKYIKDNIDMLHGKFTMIIIAHRLSTIKNVDTIYLLDKGKILASGSYKDLIDKSDRFKRMVELQEL</sequence>
<dbReference type="InterPro" id="IPR003593">
    <property type="entry name" value="AAA+_ATPase"/>
</dbReference>
<name>A0A6P1QVD0_9FLAO</name>
<dbReference type="AlphaFoldDB" id="A0A6P1QVD0"/>
<dbReference type="SMART" id="SM00382">
    <property type="entry name" value="AAA"/>
    <property type="match status" value="1"/>
</dbReference>
<dbReference type="GO" id="GO:0005524">
    <property type="term" value="F:ATP binding"/>
    <property type="evidence" value="ECO:0007669"/>
    <property type="project" value="UniProtKB-KW"/>
</dbReference>
<comment type="subcellular location">
    <subcellularLocation>
        <location evidence="1">Cell membrane</location>
        <topology evidence="1">Multi-pass membrane protein</topology>
    </subcellularLocation>
</comment>
<dbReference type="SUPFAM" id="SSF90123">
    <property type="entry name" value="ABC transporter transmembrane region"/>
    <property type="match status" value="1"/>
</dbReference>
<evidence type="ECO:0000313" key="7">
    <source>
        <dbReference type="EMBL" id="QHN65715.1"/>
    </source>
</evidence>
<dbReference type="Gene3D" id="1.20.1560.10">
    <property type="entry name" value="ABC transporter type 1, transmembrane domain"/>
    <property type="match status" value="1"/>
</dbReference>
<dbReference type="Proteomes" id="UP000464318">
    <property type="component" value="Chromosome"/>
</dbReference>
<dbReference type="InterPro" id="IPR039421">
    <property type="entry name" value="Type_1_exporter"/>
</dbReference>
<dbReference type="InterPro" id="IPR027417">
    <property type="entry name" value="P-loop_NTPase"/>
</dbReference>
<dbReference type="GO" id="GO:0034040">
    <property type="term" value="F:ATPase-coupled lipid transmembrane transporter activity"/>
    <property type="evidence" value="ECO:0007669"/>
    <property type="project" value="TreeGrafter"/>
</dbReference>
<reference evidence="7 8" key="1">
    <citation type="submission" date="2018-04" db="EMBL/GenBank/DDBJ databases">
        <title>Characteristic and Complete Genome Sequencing of A Novel Member of Infective Endocarditis Causative Bacteria: Bergeyella cardium QL-PH.</title>
        <authorList>
            <person name="Pan H."/>
            <person name="Sun E."/>
            <person name="Zhang Y."/>
        </authorList>
    </citation>
    <scope>NUCLEOTIDE SEQUENCE [LARGE SCALE GENOMIC DNA]</scope>
    <source>
        <strain evidence="7 8">HPQL</strain>
    </source>
</reference>
<keyword evidence="2" id="KW-0812">Transmembrane</keyword>
<dbReference type="PROSITE" id="PS50893">
    <property type="entry name" value="ABC_TRANSPORTER_2"/>
    <property type="match status" value="1"/>
</dbReference>
<keyword evidence="4 7" id="KW-0067">ATP-binding</keyword>
<dbReference type="InterPro" id="IPR017871">
    <property type="entry name" value="ABC_transporter-like_CS"/>
</dbReference>
<evidence type="ECO:0000256" key="4">
    <source>
        <dbReference type="ARBA" id="ARBA00022840"/>
    </source>
</evidence>
<keyword evidence="6" id="KW-0472">Membrane</keyword>
<evidence type="ECO:0000256" key="2">
    <source>
        <dbReference type="ARBA" id="ARBA00022692"/>
    </source>
</evidence>
<accession>A0A6P1QVD0</accession>